<dbReference type="EMBL" id="SMAL01000001">
    <property type="protein sequence ID" value="TCT17180.1"/>
    <property type="molecule type" value="Genomic_DNA"/>
</dbReference>
<dbReference type="OrthoDB" id="4774735at2"/>
<gene>
    <name evidence="1" type="ORF">EDC18_101478</name>
</gene>
<reference evidence="1 2" key="1">
    <citation type="submission" date="2019-03" db="EMBL/GenBank/DDBJ databases">
        <title>Genomic Encyclopedia of Type Strains, Phase IV (KMG-IV): sequencing the most valuable type-strain genomes for metagenomic binning, comparative biology and taxonomic classification.</title>
        <authorList>
            <person name="Goeker M."/>
        </authorList>
    </citation>
    <scope>NUCLEOTIDE SEQUENCE [LARGE SCALE GENOMIC DNA]</scope>
    <source>
        <strain evidence="1 2">DSM 24629</strain>
    </source>
</reference>
<dbReference type="AlphaFoldDB" id="A0A4R3MTY3"/>
<evidence type="ECO:0000313" key="2">
    <source>
        <dbReference type="Proteomes" id="UP000294902"/>
    </source>
</evidence>
<name>A0A4R3MTY3_9FIRM</name>
<evidence type="ECO:0000313" key="1">
    <source>
        <dbReference type="EMBL" id="TCT17180.1"/>
    </source>
</evidence>
<proteinExistence type="predicted"/>
<sequence>MSSYNFKVKQTPLEALNFLKEGMDYDLIHEKVHTLDNGMYSIIVVYEKYFMRNSSRAALTVTINNFYGDTEIESVSAGASQGMFFRIDWGANDEFANSVKYLFREHIIN</sequence>
<dbReference type="Proteomes" id="UP000294902">
    <property type="component" value="Unassembled WGS sequence"/>
</dbReference>
<comment type="caution">
    <text evidence="1">The sequence shown here is derived from an EMBL/GenBank/DDBJ whole genome shotgun (WGS) entry which is preliminary data.</text>
</comment>
<protein>
    <submittedName>
        <fullName evidence="1">Uncharacterized protein</fullName>
    </submittedName>
</protein>
<dbReference type="RefSeq" id="WP_132249859.1">
    <property type="nucleotide sequence ID" value="NZ_SMAL01000001.1"/>
</dbReference>
<dbReference type="Pfam" id="PF19524">
    <property type="entry name" value="DUF6054"/>
    <property type="match status" value="1"/>
</dbReference>
<organism evidence="1 2">
    <name type="scientific">Natranaerovirga pectinivora</name>
    <dbReference type="NCBI Taxonomy" id="682400"/>
    <lineage>
        <taxon>Bacteria</taxon>
        <taxon>Bacillati</taxon>
        <taxon>Bacillota</taxon>
        <taxon>Clostridia</taxon>
        <taxon>Lachnospirales</taxon>
        <taxon>Natranaerovirgaceae</taxon>
        <taxon>Natranaerovirga</taxon>
    </lineage>
</organism>
<keyword evidence="2" id="KW-1185">Reference proteome</keyword>
<accession>A0A4R3MTY3</accession>
<dbReference type="InterPro" id="IPR046117">
    <property type="entry name" value="DUF6054"/>
</dbReference>